<evidence type="ECO:0000256" key="7">
    <source>
        <dbReference type="ARBA" id="ARBA00045897"/>
    </source>
</evidence>
<evidence type="ECO:0000256" key="4">
    <source>
        <dbReference type="ARBA" id="ARBA00020167"/>
    </source>
</evidence>
<dbReference type="PANTHER" id="PTHR43016:SF13">
    <property type="entry name" value="PRESEQUENCE PROTEASE, MITOCHONDRIAL"/>
    <property type="match status" value="1"/>
</dbReference>
<feature type="domain" description="Peptidase M16C associated" evidence="8">
    <location>
        <begin position="506"/>
        <end position="756"/>
    </location>
</feature>
<evidence type="ECO:0000256" key="6">
    <source>
        <dbReference type="ARBA" id="ARBA00034552"/>
    </source>
</evidence>
<keyword evidence="5" id="KW-0378">Hydrolase</keyword>
<keyword evidence="10" id="KW-1185">Reference proteome</keyword>
<protein>
    <recommendedName>
        <fullName evidence="4">Presequence protease, mitochondrial</fullName>
    </recommendedName>
    <alternativeName>
        <fullName evidence="6">Pitrilysin metalloproteinase</fullName>
    </alternativeName>
</protein>
<evidence type="ECO:0000256" key="1">
    <source>
        <dbReference type="ARBA" id="ARBA00004569"/>
    </source>
</evidence>
<comment type="function">
    <text evidence="7">Degrades mitochondrial transit peptides after their cleavage in the intermembrane space or in the matrix, and presequence peptides; clearance of these peptides is required to keep the presequence processing machinery running. Preferentially cleaves the N-terminal side of paired basic amino acid residues. Also degrades other unstructured peptides. May function as an ATP-dependent peptidase as opposed to a metalloendopeptidase.</text>
</comment>
<evidence type="ECO:0000313" key="10">
    <source>
        <dbReference type="Proteomes" id="UP001498771"/>
    </source>
</evidence>
<evidence type="ECO:0000313" key="9">
    <source>
        <dbReference type="EMBL" id="KAK7206597.1"/>
    </source>
</evidence>
<dbReference type="Pfam" id="PF05193">
    <property type="entry name" value="Peptidase_M16_C"/>
    <property type="match status" value="1"/>
</dbReference>
<comment type="subunit">
    <text evidence="3">Monomer and homodimer; homodimerization is induced by binding of the substrate.</text>
</comment>
<dbReference type="RefSeq" id="XP_064769630.1">
    <property type="nucleotide sequence ID" value="XM_064910355.1"/>
</dbReference>
<dbReference type="GeneID" id="90035867"/>
<name>A0ABR1FA19_9ASCO</name>
<evidence type="ECO:0000256" key="2">
    <source>
        <dbReference type="ARBA" id="ARBA00007575"/>
    </source>
</evidence>
<dbReference type="Pfam" id="PF08367">
    <property type="entry name" value="M16C_assoc"/>
    <property type="match status" value="1"/>
</dbReference>
<sequence length="1054" mass="116031">MISSFARSSGAGRSTVRSSLLRRQLPRLPAAYQRNNCFATIATLEKSYPIGSQIHGFTVTETKSVPEFELLAVHLKHDATGAEHLHLARNDDNNVFSIAFKTNPPDATGVPHILEHTTLCGSEKYQVRDPFFKMLNRSLANFMNAMTASDYTFYPFATTNQVDFANLRDVYLDATLHPLLRPLDFTQEGWRLEHADPRNPETPLQFKGVVYNEMKGQMSDTSYLYYIRFQESIYPSLNNSGGDPAKITDLTYEQLRDFHAKNYHPSNAKLFTYGNFPLEDHLSHIDGVFSSFTRRVPDDQVKYPIALNENVQVVEEGPVDPLSDPERQYKTSLTWFMGPTKDAYETLCLKTVTSLLIDGHSSPLYQALIESDLGTEYSPNTGLDSASPVNIFSVGAQGVTKENVEKVQQTIREVIQKTYEDGLDLKRVEAFLQQAELSRKHTVANFGMQLLYGLTAGWFNGVSPVDMLEWDSIIERFREDLQKPRFLESYLERFLLDDKPVFSFTMVPSESYGEKLAKDEEERLAQRVARLGETEKKEVYELGLELLEKQEEAEDLSSLPTLYVKDIPREIKRAELEFDKVGGGEGVSVQWRVAPTNGLTYVRARISLQDLPQELLPYLPLFSEALTNLGTSTRTMASLEDEIKLKTGGIGAGVQVRAEPDDIDSWSVSLAVSGYSVDKNVGELLRLMSVLLLETNFENHEKLRTLIRGLASGSADAIASNGHAYARNAAAAVLTPASYLDEKLGGIEQVRLMNELDGYADDALPLISAKLREIARLAISGRSDGLRIAITCGADAVQANAAEAAKFVSGLPGAGEQQTVRTTSGKSANALDGFVVRSGNGVVRKFYEMPFQVTYAGACVRGVPYTHEDSAALQILANMLTHKHLHSEIREKGGAYGGGASYNGVGGVFGYYSYRDPNPANTLRVTEEAGRWAVEKQWSERDLEEAKLSVFQGVDAPQSVDSEGMALFNHGITDDMRQARREKLLGVGAGEVRDAAERYLVGGHERRSVALLGASQDWVSQQGGWEVVSASAAAAGAGAAASAGETGASEAVAM</sequence>
<evidence type="ECO:0000259" key="8">
    <source>
        <dbReference type="SMART" id="SM01264"/>
    </source>
</evidence>
<reference evidence="9 10" key="1">
    <citation type="submission" date="2024-03" db="EMBL/GenBank/DDBJ databases">
        <title>Genome-scale model development and genomic sequencing of the oleaginous clade Lipomyces.</title>
        <authorList>
            <consortium name="Lawrence Berkeley National Laboratory"/>
            <person name="Czajka J.J."/>
            <person name="Han Y."/>
            <person name="Kim J."/>
            <person name="Mondo S.J."/>
            <person name="Hofstad B.A."/>
            <person name="Robles A."/>
            <person name="Haridas S."/>
            <person name="Riley R."/>
            <person name="LaButti K."/>
            <person name="Pangilinan J."/>
            <person name="Andreopoulos W."/>
            <person name="Lipzen A."/>
            <person name="Yan J."/>
            <person name="Wang M."/>
            <person name="Ng V."/>
            <person name="Grigoriev I.V."/>
            <person name="Spatafora J.W."/>
            <person name="Magnuson J.K."/>
            <person name="Baker S.E."/>
            <person name="Pomraning K.R."/>
        </authorList>
    </citation>
    <scope>NUCLEOTIDE SEQUENCE [LARGE SCALE GENOMIC DNA]</scope>
    <source>
        <strain evidence="9 10">Phaff 52-87</strain>
    </source>
</reference>
<dbReference type="InterPro" id="IPR007863">
    <property type="entry name" value="Peptidase_M16_C"/>
</dbReference>
<dbReference type="InterPro" id="IPR055130">
    <property type="entry name" value="PreP_C"/>
</dbReference>
<dbReference type="Pfam" id="PF22516">
    <property type="entry name" value="PreP_C"/>
    <property type="match status" value="1"/>
</dbReference>
<keyword evidence="5" id="KW-0482">Metalloprotease</keyword>
<dbReference type="EMBL" id="JBBJBU010000002">
    <property type="protein sequence ID" value="KAK7206597.1"/>
    <property type="molecule type" value="Genomic_DNA"/>
</dbReference>
<dbReference type="SMART" id="SM01264">
    <property type="entry name" value="M16C_associated"/>
    <property type="match status" value="1"/>
</dbReference>
<dbReference type="SUPFAM" id="SSF63411">
    <property type="entry name" value="LuxS/MPP-like metallohydrolase"/>
    <property type="match status" value="4"/>
</dbReference>
<evidence type="ECO:0000256" key="5">
    <source>
        <dbReference type="ARBA" id="ARBA00023049"/>
    </source>
</evidence>
<keyword evidence="5" id="KW-0645">Protease</keyword>
<comment type="caution">
    <text evidence="9">The sequence shown here is derived from an EMBL/GenBank/DDBJ whole genome shotgun (WGS) entry which is preliminary data.</text>
</comment>
<comment type="subcellular location">
    <subcellularLocation>
        <location evidence="1">Mitochondrion intermembrane space</location>
    </subcellularLocation>
</comment>
<dbReference type="Gene3D" id="3.30.830.10">
    <property type="entry name" value="Metalloenzyme, LuxS/M16 peptidase-like"/>
    <property type="match status" value="4"/>
</dbReference>
<proteinExistence type="inferred from homology"/>
<evidence type="ECO:0000256" key="3">
    <source>
        <dbReference type="ARBA" id="ARBA00011853"/>
    </source>
</evidence>
<dbReference type="Proteomes" id="UP001498771">
    <property type="component" value="Unassembled WGS sequence"/>
</dbReference>
<accession>A0ABR1FA19</accession>
<dbReference type="InterPro" id="IPR011765">
    <property type="entry name" value="Pept_M16_N"/>
</dbReference>
<dbReference type="InterPro" id="IPR011249">
    <property type="entry name" value="Metalloenz_LuxS/M16"/>
</dbReference>
<dbReference type="PANTHER" id="PTHR43016">
    <property type="entry name" value="PRESEQUENCE PROTEASE"/>
    <property type="match status" value="1"/>
</dbReference>
<organism evidence="9 10">
    <name type="scientific">Myxozyma melibiosi</name>
    <dbReference type="NCBI Taxonomy" id="54550"/>
    <lineage>
        <taxon>Eukaryota</taxon>
        <taxon>Fungi</taxon>
        <taxon>Dikarya</taxon>
        <taxon>Ascomycota</taxon>
        <taxon>Saccharomycotina</taxon>
        <taxon>Lipomycetes</taxon>
        <taxon>Lipomycetales</taxon>
        <taxon>Lipomycetaceae</taxon>
        <taxon>Myxozyma</taxon>
    </lineage>
</organism>
<gene>
    <name evidence="9" type="ORF">BZA70DRAFT_235900</name>
</gene>
<comment type="similarity">
    <text evidence="2">Belongs to the peptidase M16 family. PreP subfamily.</text>
</comment>
<dbReference type="Pfam" id="PF00675">
    <property type="entry name" value="Peptidase_M16"/>
    <property type="match status" value="1"/>
</dbReference>
<dbReference type="InterPro" id="IPR013578">
    <property type="entry name" value="Peptidase_M16C_assoc"/>
</dbReference>